<dbReference type="AlphaFoldDB" id="A0A3N4HWA5"/>
<evidence type="ECO:0000313" key="3">
    <source>
        <dbReference type="Proteomes" id="UP000275078"/>
    </source>
</evidence>
<evidence type="ECO:0000313" key="2">
    <source>
        <dbReference type="EMBL" id="RPA78143.1"/>
    </source>
</evidence>
<accession>A0A3N4HWA5</accession>
<dbReference type="Proteomes" id="UP000275078">
    <property type="component" value="Unassembled WGS sequence"/>
</dbReference>
<organism evidence="2 3">
    <name type="scientific">Ascobolus immersus RN42</name>
    <dbReference type="NCBI Taxonomy" id="1160509"/>
    <lineage>
        <taxon>Eukaryota</taxon>
        <taxon>Fungi</taxon>
        <taxon>Dikarya</taxon>
        <taxon>Ascomycota</taxon>
        <taxon>Pezizomycotina</taxon>
        <taxon>Pezizomycetes</taxon>
        <taxon>Pezizales</taxon>
        <taxon>Ascobolaceae</taxon>
        <taxon>Ascobolus</taxon>
    </lineage>
</organism>
<gene>
    <name evidence="2" type="ORF">BJ508DRAFT_309500</name>
</gene>
<evidence type="ECO:0000259" key="1">
    <source>
        <dbReference type="PROSITE" id="PS50081"/>
    </source>
</evidence>
<dbReference type="EMBL" id="ML119715">
    <property type="protein sequence ID" value="RPA78143.1"/>
    <property type="molecule type" value="Genomic_DNA"/>
</dbReference>
<dbReference type="InterPro" id="IPR002219">
    <property type="entry name" value="PKC_DAG/PE"/>
</dbReference>
<sequence>MEISVDLGRAARHEKLSQVLEGLTNRDNMRICARKNAPACFSGVGSDSKSVGDIVLGGLGHDDTAPALATEIWSGAGFNMEDEIMIPHTADNTQAIHLIHDMGVATAHGNIIGVALIPVCIEKKHCLLLPALVMDTLPSLLEDSQRPPLDLIISLGYLDRCYSRLLSHYDDLELVFTAPPLPTIFRLDDIGNLTINLAIREATETLGAGEIGLLYELHSSMNTRLSTGEAMESATEVLKALELPFEEFGVGSFIDRDRVAGLAVFTAIVELLDLHQNKGLIFRRVALRVSGAALPSFLRFSRAAVLAARAIQFRHATPGRNHLSFHYIPNGDLLKPMDRLYELLQTMNVELVFLEEERVEYLDAMNSIVTPGLVAAVPANLPLPLANNNEDIDAAAYLANRAGLDIINWLEIDQYFGLPQHRFQTQGNDVAAQNMEKECVGCGLSIRQLFIENGMHAFECSFCGQVVCATCSRIAAFQCPYPYER</sequence>
<name>A0A3N4HWA5_ASCIM</name>
<proteinExistence type="predicted"/>
<protein>
    <recommendedName>
        <fullName evidence="1">Phorbol-ester/DAG-type domain-containing protein</fullName>
    </recommendedName>
</protein>
<keyword evidence="3" id="KW-1185">Reference proteome</keyword>
<reference evidence="2 3" key="1">
    <citation type="journal article" date="2018" name="Nat. Ecol. Evol.">
        <title>Pezizomycetes genomes reveal the molecular basis of ectomycorrhizal truffle lifestyle.</title>
        <authorList>
            <person name="Murat C."/>
            <person name="Payen T."/>
            <person name="Noel B."/>
            <person name="Kuo A."/>
            <person name="Morin E."/>
            <person name="Chen J."/>
            <person name="Kohler A."/>
            <person name="Krizsan K."/>
            <person name="Balestrini R."/>
            <person name="Da Silva C."/>
            <person name="Montanini B."/>
            <person name="Hainaut M."/>
            <person name="Levati E."/>
            <person name="Barry K.W."/>
            <person name="Belfiori B."/>
            <person name="Cichocki N."/>
            <person name="Clum A."/>
            <person name="Dockter R.B."/>
            <person name="Fauchery L."/>
            <person name="Guy J."/>
            <person name="Iotti M."/>
            <person name="Le Tacon F."/>
            <person name="Lindquist E.A."/>
            <person name="Lipzen A."/>
            <person name="Malagnac F."/>
            <person name="Mello A."/>
            <person name="Molinier V."/>
            <person name="Miyauchi S."/>
            <person name="Poulain J."/>
            <person name="Riccioni C."/>
            <person name="Rubini A."/>
            <person name="Sitrit Y."/>
            <person name="Splivallo R."/>
            <person name="Traeger S."/>
            <person name="Wang M."/>
            <person name="Zifcakova L."/>
            <person name="Wipf D."/>
            <person name="Zambonelli A."/>
            <person name="Paolocci F."/>
            <person name="Nowrousian M."/>
            <person name="Ottonello S."/>
            <person name="Baldrian P."/>
            <person name="Spatafora J.W."/>
            <person name="Henrissat B."/>
            <person name="Nagy L.G."/>
            <person name="Aury J.M."/>
            <person name="Wincker P."/>
            <person name="Grigoriev I.V."/>
            <person name="Bonfante P."/>
            <person name="Martin F.M."/>
        </authorList>
    </citation>
    <scope>NUCLEOTIDE SEQUENCE [LARGE SCALE GENOMIC DNA]</scope>
    <source>
        <strain evidence="2 3">RN42</strain>
    </source>
</reference>
<feature type="domain" description="Phorbol-ester/DAG-type" evidence="1">
    <location>
        <begin position="420"/>
        <end position="479"/>
    </location>
</feature>
<dbReference type="PROSITE" id="PS50081">
    <property type="entry name" value="ZF_DAG_PE_2"/>
    <property type="match status" value="1"/>
</dbReference>